<dbReference type="Gene3D" id="3.40.50.150">
    <property type="entry name" value="Vaccinia Virus protein VP39"/>
    <property type="match status" value="1"/>
</dbReference>
<dbReference type="SUPFAM" id="SSF53335">
    <property type="entry name" value="S-adenosyl-L-methionine-dependent methyltransferases"/>
    <property type="match status" value="1"/>
</dbReference>
<name>A0A9W8AYQ6_9FUNG</name>
<dbReference type="AlphaFoldDB" id="A0A9W8AYQ6"/>
<proteinExistence type="predicted"/>
<protein>
    <submittedName>
        <fullName evidence="1">Uncharacterized protein</fullName>
    </submittedName>
</protein>
<sequence length="170" mass="19149">LGVSDDVILCHGKFHQESPLSLKSPLSNPALANTWPSPTKPQPSAVPTPLPYAAHPYSGLRDLEGVMHQTFDLVVCIRFLNRWLFSSGQLDRWIKPGGFLLYCTFVETKEFPGEHPTDPKHRVQPGELAKWLGPDTGYDIWYDQIETIEDGRHVNSFVARKRMVELAVSP</sequence>
<organism evidence="1 2">
    <name type="scientific">Dimargaris verticillata</name>
    <dbReference type="NCBI Taxonomy" id="2761393"/>
    <lineage>
        <taxon>Eukaryota</taxon>
        <taxon>Fungi</taxon>
        <taxon>Fungi incertae sedis</taxon>
        <taxon>Zoopagomycota</taxon>
        <taxon>Kickxellomycotina</taxon>
        <taxon>Dimargaritomycetes</taxon>
        <taxon>Dimargaritales</taxon>
        <taxon>Dimargaritaceae</taxon>
        <taxon>Dimargaris</taxon>
    </lineage>
</organism>
<dbReference type="EMBL" id="JANBQB010001172">
    <property type="protein sequence ID" value="KAJ1972032.1"/>
    <property type="molecule type" value="Genomic_DNA"/>
</dbReference>
<feature type="non-terminal residue" evidence="1">
    <location>
        <position position="1"/>
    </location>
</feature>
<reference evidence="1" key="1">
    <citation type="submission" date="2022-07" db="EMBL/GenBank/DDBJ databases">
        <title>Phylogenomic reconstructions and comparative analyses of Kickxellomycotina fungi.</title>
        <authorList>
            <person name="Reynolds N.K."/>
            <person name="Stajich J.E."/>
            <person name="Barry K."/>
            <person name="Grigoriev I.V."/>
            <person name="Crous P."/>
            <person name="Smith M.E."/>
        </authorList>
    </citation>
    <scope>NUCLEOTIDE SEQUENCE</scope>
    <source>
        <strain evidence="1">RSA 567</strain>
    </source>
</reference>
<accession>A0A9W8AYQ6</accession>
<dbReference type="OrthoDB" id="74240at2759"/>
<evidence type="ECO:0000313" key="2">
    <source>
        <dbReference type="Proteomes" id="UP001151582"/>
    </source>
</evidence>
<comment type="caution">
    <text evidence="1">The sequence shown here is derived from an EMBL/GenBank/DDBJ whole genome shotgun (WGS) entry which is preliminary data.</text>
</comment>
<gene>
    <name evidence="1" type="ORF">H4R34_005545</name>
</gene>
<evidence type="ECO:0000313" key="1">
    <source>
        <dbReference type="EMBL" id="KAJ1972032.1"/>
    </source>
</evidence>
<dbReference type="Proteomes" id="UP001151582">
    <property type="component" value="Unassembled WGS sequence"/>
</dbReference>
<keyword evidence="2" id="KW-1185">Reference proteome</keyword>
<dbReference type="InterPro" id="IPR029063">
    <property type="entry name" value="SAM-dependent_MTases_sf"/>
</dbReference>